<dbReference type="InterPro" id="IPR019734">
    <property type="entry name" value="TPR_rpt"/>
</dbReference>
<dbReference type="SUPFAM" id="SSF48452">
    <property type="entry name" value="TPR-like"/>
    <property type="match status" value="1"/>
</dbReference>
<evidence type="ECO:0000256" key="3">
    <source>
        <dbReference type="PROSITE-ProRule" id="PRU00339"/>
    </source>
</evidence>
<keyword evidence="4" id="KW-0472">Membrane</keyword>
<evidence type="ECO:0000256" key="1">
    <source>
        <dbReference type="ARBA" id="ARBA00022737"/>
    </source>
</evidence>
<reference evidence="5 6" key="1">
    <citation type="journal article" date="2013" name="BMC Genomics">
        <title>The miniature genome of a carnivorous plant Genlisea aurea contains a low number of genes and short non-coding sequences.</title>
        <authorList>
            <person name="Leushkin E.V."/>
            <person name="Sutormin R.A."/>
            <person name="Nabieva E.R."/>
            <person name="Penin A.A."/>
            <person name="Kondrashov A.S."/>
            <person name="Logacheva M.D."/>
        </authorList>
    </citation>
    <scope>NUCLEOTIDE SEQUENCE [LARGE SCALE GENOMIC DNA]</scope>
</reference>
<keyword evidence="1" id="KW-0677">Repeat</keyword>
<evidence type="ECO:0000313" key="6">
    <source>
        <dbReference type="Proteomes" id="UP000015453"/>
    </source>
</evidence>
<comment type="caution">
    <text evidence="5">The sequence shown here is derived from an EMBL/GenBank/DDBJ whole genome shotgun (WGS) entry which is preliminary data.</text>
</comment>
<dbReference type="Proteomes" id="UP000015453">
    <property type="component" value="Unassembled WGS sequence"/>
</dbReference>
<keyword evidence="6" id="KW-1185">Reference proteome</keyword>
<evidence type="ECO:0000256" key="2">
    <source>
        <dbReference type="ARBA" id="ARBA00022803"/>
    </source>
</evidence>
<proteinExistence type="predicted"/>
<gene>
    <name evidence="5" type="ORF">M569_13735</name>
</gene>
<dbReference type="PROSITE" id="PS50005">
    <property type="entry name" value="TPR"/>
    <property type="match status" value="1"/>
</dbReference>
<feature type="transmembrane region" description="Helical" evidence="4">
    <location>
        <begin position="57"/>
        <end position="76"/>
    </location>
</feature>
<evidence type="ECO:0000313" key="5">
    <source>
        <dbReference type="EMBL" id="EPS61065.1"/>
    </source>
</evidence>
<feature type="non-terminal residue" evidence="5">
    <location>
        <position position="1"/>
    </location>
</feature>
<dbReference type="InterPro" id="IPR011990">
    <property type="entry name" value="TPR-like_helical_dom_sf"/>
</dbReference>
<accession>S8C2N4</accession>
<dbReference type="OrthoDB" id="536368at2759"/>
<dbReference type="AlphaFoldDB" id="S8C2N4"/>
<dbReference type="PANTHER" id="PTHR44943">
    <property type="entry name" value="CELLULOSE SYNTHASE OPERON PROTEIN C"/>
    <property type="match status" value="1"/>
</dbReference>
<keyword evidence="4" id="KW-0812">Transmembrane</keyword>
<dbReference type="Pfam" id="PF13181">
    <property type="entry name" value="TPR_8"/>
    <property type="match status" value="1"/>
</dbReference>
<sequence>KIKYTSPDDFDFEQRLKAVRKSALEQRKIEEGKAFAAIDYDAPAETSGDTFSLSAKIGVGVSIIALALVFALGDLFPYGSFSSTEEASSAKNISDEERANLEKKLKQFQEALDVSPEDSAALEGASRTLLEMGEYKRALTLLEEIVEKRPITVDAYRLLGDVKYELKDYEGSLLAYRSAERASKSVDYRILKGLTNALLATNRPEEAVQLLLASRERRLNNENNADETSRSIVVASRPNIDLIQVDLLLGKAYSKWGHISDAISVYDHLISAYPDDFRGYLAKGILLKENGNRGDAERMFIQVR</sequence>
<organism evidence="5 6">
    <name type="scientific">Genlisea aurea</name>
    <dbReference type="NCBI Taxonomy" id="192259"/>
    <lineage>
        <taxon>Eukaryota</taxon>
        <taxon>Viridiplantae</taxon>
        <taxon>Streptophyta</taxon>
        <taxon>Embryophyta</taxon>
        <taxon>Tracheophyta</taxon>
        <taxon>Spermatophyta</taxon>
        <taxon>Magnoliopsida</taxon>
        <taxon>eudicotyledons</taxon>
        <taxon>Gunneridae</taxon>
        <taxon>Pentapetalae</taxon>
        <taxon>asterids</taxon>
        <taxon>lamiids</taxon>
        <taxon>Lamiales</taxon>
        <taxon>Lentibulariaceae</taxon>
        <taxon>Genlisea</taxon>
    </lineage>
</organism>
<dbReference type="EMBL" id="AUSU01007106">
    <property type="protein sequence ID" value="EPS61065.1"/>
    <property type="molecule type" value="Genomic_DNA"/>
</dbReference>
<feature type="non-terminal residue" evidence="5">
    <location>
        <position position="304"/>
    </location>
</feature>
<dbReference type="Pfam" id="PF13432">
    <property type="entry name" value="TPR_16"/>
    <property type="match status" value="1"/>
</dbReference>
<feature type="repeat" description="TPR" evidence="3">
    <location>
        <begin position="243"/>
        <end position="276"/>
    </location>
</feature>
<name>S8C2N4_9LAMI</name>
<evidence type="ECO:0000256" key="4">
    <source>
        <dbReference type="SAM" id="Phobius"/>
    </source>
</evidence>
<keyword evidence="4" id="KW-1133">Transmembrane helix</keyword>
<dbReference type="Gene3D" id="1.25.40.10">
    <property type="entry name" value="Tetratricopeptide repeat domain"/>
    <property type="match status" value="1"/>
</dbReference>
<keyword evidence="2 3" id="KW-0802">TPR repeat</keyword>
<dbReference type="PANTHER" id="PTHR44943:SF8">
    <property type="entry name" value="TPR REPEAT-CONTAINING PROTEIN MJ0263"/>
    <property type="match status" value="1"/>
</dbReference>
<protein>
    <submittedName>
        <fullName evidence="5">Uncharacterized protein</fullName>
    </submittedName>
</protein>
<dbReference type="InterPro" id="IPR051685">
    <property type="entry name" value="Ycf3/AcsC/BcsC/TPR_MFPF"/>
</dbReference>